<feature type="non-terminal residue" evidence="2">
    <location>
        <position position="103"/>
    </location>
</feature>
<dbReference type="CDD" id="cd04301">
    <property type="entry name" value="NAT_SF"/>
    <property type="match status" value="1"/>
</dbReference>
<dbReference type="Proteomes" id="UP000480410">
    <property type="component" value="Unassembled WGS sequence"/>
</dbReference>
<evidence type="ECO:0000313" key="3">
    <source>
        <dbReference type="Proteomes" id="UP000480410"/>
    </source>
</evidence>
<protein>
    <submittedName>
        <fullName evidence="2">GNAT family N-acetyltransferase</fullName>
    </submittedName>
</protein>
<accession>A0A6M0CY51</accession>
<keyword evidence="2" id="KW-0808">Transferase</keyword>
<proteinExistence type="predicted"/>
<name>A0A6M0CY51_9PSED</name>
<reference evidence="2 3" key="1">
    <citation type="submission" date="2020-02" db="EMBL/GenBank/DDBJ databases">
        <title>Broccoli isolated Pseudomonas sp.</title>
        <authorList>
            <person name="Fujikawa T."/>
            <person name="Sawada H."/>
        </authorList>
    </citation>
    <scope>NUCLEOTIDE SEQUENCE [LARGE SCALE GENOMIC DNA]</scope>
    <source>
        <strain evidence="2 3">MAFF212428</strain>
    </source>
</reference>
<dbReference type="GO" id="GO:0016747">
    <property type="term" value="F:acyltransferase activity, transferring groups other than amino-acyl groups"/>
    <property type="evidence" value="ECO:0007669"/>
    <property type="project" value="InterPro"/>
</dbReference>
<organism evidence="2 3">
    <name type="scientific">Pseudomonas brassicae</name>
    <dbReference type="NCBI Taxonomy" id="2708063"/>
    <lineage>
        <taxon>Bacteria</taxon>
        <taxon>Pseudomonadati</taxon>
        <taxon>Pseudomonadota</taxon>
        <taxon>Gammaproteobacteria</taxon>
        <taxon>Pseudomonadales</taxon>
        <taxon>Pseudomonadaceae</taxon>
        <taxon>Pseudomonas</taxon>
    </lineage>
</organism>
<dbReference type="PROSITE" id="PS51186">
    <property type="entry name" value="GNAT"/>
    <property type="match status" value="1"/>
</dbReference>
<feature type="domain" description="N-acetyltransferase" evidence="1">
    <location>
        <begin position="2"/>
        <end position="103"/>
    </location>
</feature>
<evidence type="ECO:0000313" key="2">
    <source>
        <dbReference type="EMBL" id="NER60037.1"/>
    </source>
</evidence>
<dbReference type="InterPro" id="IPR016181">
    <property type="entry name" value="Acyl_CoA_acyltransferase"/>
</dbReference>
<dbReference type="InterPro" id="IPR000182">
    <property type="entry name" value="GNAT_dom"/>
</dbReference>
<dbReference type="SUPFAM" id="SSF55729">
    <property type="entry name" value="Acyl-CoA N-acyltransferases (Nat)"/>
    <property type="match status" value="1"/>
</dbReference>
<dbReference type="EMBL" id="JAAHBV010000170">
    <property type="protein sequence ID" value="NER60037.1"/>
    <property type="molecule type" value="Genomic_DNA"/>
</dbReference>
<dbReference type="AlphaFoldDB" id="A0A6M0CY51"/>
<evidence type="ECO:0000259" key="1">
    <source>
        <dbReference type="PROSITE" id="PS51186"/>
    </source>
</evidence>
<dbReference type="Gene3D" id="3.40.630.30">
    <property type="match status" value="1"/>
</dbReference>
<gene>
    <name evidence="2" type="ORF">G3435_08695</name>
</gene>
<comment type="caution">
    <text evidence="2">The sequence shown here is derived from an EMBL/GenBank/DDBJ whole genome shotgun (WGS) entry which is preliminary data.</text>
</comment>
<sequence>MLKIQRATPGDAAAAFDIRRQAIRHQCVGAYTAAQMQAWTAGSANDGYGALMEGHFYLGYVDGQPVVTGMLEVTSREVGAIFVLPAFMHRGLGKQMLVYLEDL</sequence>